<reference evidence="2 3" key="1">
    <citation type="submission" date="2024-05" db="EMBL/GenBank/DDBJ databases">
        <title>A draft genome resource for the thread blight pathogen Marasmius tenuissimus strain MS-2.</title>
        <authorList>
            <person name="Yulfo-Soto G.E."/>
            <person name="Baruah I.K."/>
            <person name="Amoako-Attah I."/>
            <person name="Bukari Y."/>
            <person name="Meinhardt L.W."/>
            <person name="Bailey B.A."/>
            <person name="Cohen S.P."/>
        </authorList>
    </citation>
    <scope>NUCLEOTIDE SEQUENCE [LARGE SCALE GENOMIC DNA]</scope>
    <source>
        <strain evidence="2 3">MS-2</strain>
    </source>
</reference>
<feature type="region of interest" description="Disordered" evidence="1">
    <location>
        <begin position="1"/>
        <end position="23"/>
    </location>
</feature>
<proteinExistence type="predicted"/>
<comment type="caution">
    <text evidence="2">The sequence shown here is derived from an EMBL/GenBank/DDBJ whole genome shotgun (WGS) entry which is preliminary data.</text>
</comment>
<name>A0ABR2ZR49_9AGAR</name>
<keyword evidence="3" id="KW-1185">Reference proteome</keyword>
<evidence type="ECO:0000313" key="2">
    <source>
        <dbReference type="EMBL" id="KAL0063339.1"/>
    </source>
</evidence>
<evidence type="ECO:0008006" key="4">
    <source>
        <dbReference type="Google" id="ProtNLM"/>
    </source>
</evidence>
<dbReference type="EMBL" id="JBBXMP010000083">
    <property type="protein sequence ID" value="KAL0063339.1"/>
    <property type="molecule type" value="Genomic_DNA"/>
</dbReference>
<evidence type="ECO:0000313" key="3">
    <source>
        <dbReference type="Proteomes" id="UP001437256"/>
    </source>
</evidence>
<protein>
    <recommendedName>
        <fullName evidence="4">F-box domain-containing protein</fullName>
    </recommendedName>
</protein>
<evidence type="ECO:0000256" key="1">
    <source>
        <dbReference type="SAM" id="MobiDB-lite"/>
    </source>
</evidence>
<accession>A0ABR2ZR49</accession>
<gene>
    <name evidence="2" type="ORF">AAF712_009734</name>
</gene>
<organism evidence="2 3">
    <name type="scientific">Marasmius tenuissimus</name>
    <dbReference type="NCBI Taxonomy" id="585030"/>
    <lineage>
        <taxon>Eukaryota</taxon>
        <taxon>Fungi</taxon>
        <taxon>Dikarya</taxon>
        <taxon>Basidiomycota</taxon>
        <taxon>Agaricomycotina</taxon>
        <taxon>Agaricomycetes</taxon>
        <taxon>Agaricomycetidae</taxon>
        <taxon>Agaricales</taxon>
        <taxon>Marasmiineae</taxon>
        <taxon>Marasmiaceae</taxon>
        <taxon>Marasmius</taxon>
    </lineage>
</organism>
<dbReference type="Gene3D" id="3.80.10.10">
    <property type="entry name" value="Ribonuclease Inhibitor"/>
    <property type="match status" value="1"/>
</dbReference>
<dbReference type="Proteomes" id="UP001437256">
    <property type="component" value="Unassembled WGS sequence"/>
</dbReference>
<dbReference type="InterPro" id="IPR032675">
    <property type="entry name" value="LRR_dom_sf"/>
</dbReference>
<sequence>MRMPQKEETYGEEPAISGGKSEMSELKVENTVAEDNIFNALSLCERVPVDIWMEIFAIFCLSLHPDTLSTFYYGEPHTDDFEDNSIRIIEMPTVTLSSVCRNWRYIALNCPGLWSSIGLIFVHSHDWDIKAPLKHYLDNSKDHPLKISVVARESRYSYFHLDTDRPSHCLAIWKLLCSHVRRWDSLTLEGGWEGLPVSRGLCCSGLRFIRLKSFNFRKCENWLTKAMAEGVPRLTRAILSYPRQFLAVPLPYSQLTALHAQVRLGRPGSFDDFLQRLAECGNLQSLFLNIDSYPDSDSISSHTARSLVRLTALESLTVRYSRTKDILPQLSLFCSRITVPSLTHADLHFPQQSATSILDMISRSSAPLAKLTLKLHNMHTTPSVINSLFPFLHSVSGTLLQMQLDVVANWSTDLVEFSNNFADPLLGVLLSRLIEEETFLPKLGSIALRIEGITVDASVVDRVLEMLAQKQATAYPLLNFYLCRDMHRGFGTDPEPIEATLEAGISERVSELKRKYGVSVVIEERKA</sequence>